<accession>A0A448ZE88</accession>
<feature type="compositionally biased region" description="Low complexity" evidence="1">
    <location>
        <begin position="1"/>
        <end position="13"/>
    </location>
</feature>
<dbReference type="AlphaFoldDB" id="A0A448ZE88"/>
<dbReference type="Proteomes" id="UP000291116">
    <property type="component" value="Unassembled WGS sequence"/>
</dbReference>
<keyword evidence="3" id="KW-1185">Reference proteome</keyword>
<reference evidence="2 3" key="1">
    <citation type="submission" date="2019-01" db="EMBL/GenBank/DDBJ databases">
        <authorList>
            <person name="Ferrante I. M."/>
        </authorList>
    </citation>
    <scope>NUCLEOTIDE SEQUENCE [LARGE SCALE GENOMIC DNA]</scope>
    <source>
        <strain evidence="2 3">B856</strain>
    </source>
</reference>
<organism evidence="2 3">
    <name type="scientific">Pseudo-nitzschia multistriata</name>
    <dbReference type="NCBI Taxonomy" id="183589"/>
    <lineage>
        <taxon>Eukaryota</taxon>
        <taxon>Sar</taxon>
        <taxon>Stramenopiles</taxon>
        <taxon>Ochrophyta</taxon>
        <taxon>Bacillariophyta</taxon>
        <taxon>Bacillariophyceae</taxon>
        <taxon>Bacillariophycidae</taxon>
        <taxon>Bacillariales</taxon>
        <taxon>Bacillariaceae</taxon>
        <taxon>Pseudo-nitzschia</taxon>
    </lineage>
</organism>
<evidence type="ECO:0000313" key="2">
    <source>
        <dbReference type="EMBL" id="VEU40359.1"/>
    </source>
</evidence>
<evidence type="ECO:0000313" key="3">
    <source>
        <dbReference type="Proteomes" id="UP000291116"/>
    </source>
</evidence>
<name>A0A448ZE88_9STRA</name>
<sequence>MVLSSSNLSPFSSQTKAVTSTDSDTFASAEVASVCSMDTRVKIEPNLERIMTSTTNRVSTKETVSMTLSGGSPGFVPVKSTMSSVVVRPCQSWLHRWPW</sequence>
<protein>
    <submittedName>
        <fullName evidence="2">Uncharacterized protein</fullName>
    </submittedName>
</protein>
<dbReference type="EMBL" id="CAACVS010000277">
    <property type="protein sequence ID" value="VEU40359.1"/>
    <property type="molecule type" value="Genomic_DNA"/>
</dbReference>
<feature type="compositionally biased region" description="Polar residues" evidence="1">
    <location>
        <begin position="14"/>
        <end position="24"/>
    </location>
</feature>
<evidence type="ECO:0000256" key="1">
    <source>
        <dbReference type="SAM" id="MobiDB-lite"/>
    </source>
</evidence>
<feature type="region of interest" description="Disordered" evidence="1">
    <location>
        <begin position="1"/>
        <end position="24"/>
    </location>
</feature>
<gene>
    <name evidence="2" type="ORF">PSNMU_V1.4_AUG-EV-PASAV3_0072420</name>
</gene>
<proteinExistence type="predicted"/>